<dbReference type="InterPro" id="IPR038765">
    <property type="entry name" value="Papain-like_cys_pep_sf"/>
</dbReference>
<dbReference type="InterPro" id="IPR024453">
    <property type="entry name" value="Peptidase_C92"/>
</dbReference>
<dbReference type="HOGENOM" id="CLU_067303_0_0_6"/>
<name>Q2SII6_HAHCH</name>
<dbReference type="SUPFAM" id="SSF54001">
    <property type="entry name" value="Cysteine proteinases"/>
    <property type="match status" value="1"/>
</dbReference>
<dbReference type="EMBL" id="CP000155">
    <property type="protein sequence ID" value="ABC29538.1"/>
    <property type="molecule type" value="Genomic_DNA"/>
</dbReference>
<dbReference type="Pfam" id="PF05708">
    <property type="entry name" value="Peptidase_C92"/>
    <property type="match status" value="1"/>
</dbReference>
<evidence type="ECO:0000313" key="1">
    <source>
        <dbReference type="EMBL" id="ABC29538.1"/>
    </source>
</evidence>
<dbReference type="eggNOG" id="ENOG502Z9N4">
    <property type="taxonomic scope" value="Bacteria"/>
</dbReference>
<gene>
    <name evidence="1" type="ordered locus">HCH_02753</name>
</gene>
<evidence type="ECO:0008006" key="3">
    <source>
        <dbReference type="Google" id="ProtNLM"/>
    </source>
</evidence>
<dbReference type="Gene3D" id="3.90.1720.10">
    <property type="entry name" value="endopeptidase domain like (from Nostoc punctiforme)"/>
    <property type="match status" value="1"/>
</dbReference>
<reference evidence="1 2" key="1">
    <citation type="journal article" date="2005" name="Nucleic Acids Res.">
        <title>Genomic blueprint of Hahella chejuensis, a marine microbe producing an algicidal agent.</title>
        <authorList>
            <person name="Jeong H."/>
            <person name="Yim J.H."/>
            <person name="Lee C."/>
            <person name="Choi S.-H."/>
            <person name="Park Y.K."/>
            <person name="Yoon S.H."/>
            <person name="Hur C.-G."/>
            <person name="Kang H.-Y."/>
            <person name="Kim D."/>
            <person name="Lee H.H."/>
            <person name="Park K.H."/>
            <person name="Park S.-H."/>
            <person name="Park H.-S."/>
            <person name="Lee H.K."/>
            <person name="Oh T.K."/>
            <person name="Kim J.F."/>
        </authorList>
    </citation>
    <scope>NUCLEOTIDE SEQUENCE [LARGE SCALE GENOMIC DNA]</scope>
    <source>
        <strain evidence="1 2">KCTC 2396</strain>
    </source>
</reference>
<dbReference type="RefSeq" id="WP_011396607.1">
    <property type="nucleotide sequence ID" value="NC_007645.1"/>
</dbReference>
<dbReference type="OrthoDB" id="1550427at2"/>
<accession>Q2SII6</accession>
<keyword evidence="2" id="KW-1185">Reference proteome</keyword>
<evidence type="ECO:0000313" key="2">
    <source>
        <dbReference type="Proteomes" id="UP000000238"/>
    </source>
</evidence>
<dbReference type="AlphaFoldDB" id="Q2SII6"/>
<dbReference type="KEGG" id="hch:HCH_02753"/>
<dbReference type="Proteomes" id="UP000000238">
    <property type="component" value="Chromosome"/>
</dbReference>
<proteinExistence type="predicted"/>
<protein>
    <recommendedName>
        <fullName evidence="3">Permuted papain-like amidase enzyme, YaeF/YiiX, C92 family</fullName>
    </recommendedName>
</protein>
<sequence length="284" mass="33172">MGAGIKTGVFDTLVDWLVKEKPAAEIPLSNFDRLRHEIRPCDVILVEGRSRVSEVIKVVTQSRWSHAALYIGRLHEVESPYTRRRISEYYDGQPNIQLIVESELGRGTVVRPLSSYERDHVRICRPRELNYQDAQNVLNYAIRQLGANYNIRQIFDLFRFLLPWTILPRRWRSSLFRSHPGLPTETVCSTMIAEAFNSIQYPILPLVKKTSAQGIQLFRRNPKLCTPSDFDYSPYFDIIKYPFVDFSHSKSRYRLLPWSGNEKLSPEESDLYIDDLPDYQDKLE</sequence>
<organism evidence="1 2">
    <name type="scientific">Hahella chejuensis (strain KCTC 2396)</name>
    <dbReference type="NCBI Taxonomy" id="349521"/>
    <lineage>
        <taxon>Bacteria</taxon>
        <taxon>Pseudomonadati</taxon>
        <taxon>Pseudomonadota</taxon>
        <taxon>Gammaproteobacteria</taxon>
        <taxon>Oceanospirillales</taxon>
        <taxon>Hahellaceae</taxon>
        <taxon>Hahella</taxon>
    </lineage>
</organism>